<dbReference type="InterPro" id="IPR018060">
    <property type="entry name" value="HTH_AraC"/>
</dbReference>
<dbReference type="InterPro" id="IPR037923">
    <property type="entry name" value="HTH-like"/>
</dbReference>
<dbReference type="PANTHER" id="PTHR46796:SF2">
    <property type="entry name" value="TRANSCRIPTIONAL REGULATORY PROTEIN"/>
    <property type="match status" value="1"/>
</dbReference>
<dbReference type="SUPFAM" id="SSF46689">
    <property type="entry name" value="Homeodomain-like"/>
    <property type="match status" value="2"/>
</dbReference>
<dbReference type="GO" id="GO:0043565">
    <property type="term" value="F:sequence-specific DNA binding"/>
    <property type="evidence" value="ECO:0007669"/>
    <property type="project" value="InterPro"/>
</dbReference>
<keyword evidence="2" id="KW-0238">DNA-binding</keyword>
<gene>
    <name evidence="6" type="ORF">CP965_08075</name>
</gene>
<dbReference type="OrthoDB" id="112032at2"/>
<dbReference type="InterPro" id="IPR018062">
    <property type="entry name" value="HTH_AraC-typ_CS"/>
</dbReference>
<name>A0A4Q1B3D0_9BACT</name>
<keyword evidence="7" id="KW-1185">Reference proteome</keyword>
<evidence type="ECO:0000256" key="2">
    <source>
        <dbReference type="ARBA" id="ARBA00023125"/>
    </source>
</evidence>
<dbReference type="Proteomes" id="UP000289718">
    <property type="component" value="Unassembled WGS sequence"/>
</dbReference>
<dbReference type="Pfam" id="PF12833">
    <property type="entry name" value="HTH_18"/>
    <property type="match status" value="1"/>
</dbReference>
<sequence>MSKSEHIVHNIKFSKPNLNKDIVLYEGHFNHFNYDKHVHEEYTISLIEKGHMNAFLKGFNHKFDKSSIITINPDEVHACKIADNEEYKHHSLYLKPNIVKEILKLNFNKKQLSFSDIHFSNSFIYNKLSFLVKQENISYFNTFSWECELIEVVNSILQINSKATEPIELPSNHLLIKRVKEYLHDNFYIQISLDDIAKEFSISKYHFLRLFKKHTFVSPHAYLMLVRVEKAKQFLQKGLSIIDTAYMCGFNDQSHLNKRFKAITGLTPGEYKNFFN</sequence>
<dbReference type="Gene3D" id="1.10.10.60">
    <property type="entry name" value="Homeodomain-like"/>
    <property type="match status" value="2"/>
</dbReference>
<evidence type="ECO:0000313" key="7">
    <source>
        <dbReference type="Proteomes" id="UP000289718"/>
    </source>
</evidence>
<dbReference type="PANTHER" id="PTHR46796">
    <property type="entry name" value="HTH-TYPE TRANSCRIPTIONAL ACTIVATOR RHAS-RELATED"/>
    <property type="match status" value="1"/>
</dbReference>
<dbReference type="EMBL" id="NXIE01000003">
    <property type="protein sequence ID" value="RXK12528.1"/>
    <property type="molecule type" value="Genomic_DNA"/>
</dbReference>
<dbReference type="PROSITE" id="PS00041">
    <property type="entry name" value="HTH_ARAC_FAMILY_1"/>
    <property type="match status" value="1"/>
</dbReference>
<keyword evidence="4" id="KW-0804">Transcription</keyword>
<proteinExistence type="predicted"/>
<organism evidence="6 7">
    <name type="scientific">Halarcobacter mediterraneus</name>
    <dbReference type="NCBI Taxonomy" id="2023153"/>
    <lineage>
        <taxon>Bacteria</taxon>
        <taxon>Pseudomonadati</taxon>
        <taxon>Campylobacterota</taxon>
        <taxon>Epsilonproteobacteria</taxon>
        <taxon>Campylobacterales</taxon>
        <taxon>Arcobacteraceae</taxon>
        <taxon>Halarcobacter</taxon>
    </lineage>
</organism>
<evidence type="ECO:0000259" key="5">
    <source>
        <dbReference type="PROSITE" id="PS01124"/>
    </source>
</evidence>
<comment type="caution">
    <text evidence="6">The sequence shown here is derived from an EMBL/GenBank/DDBJ whole genome shotgun (WGS) entry which is preliminary data.</text>
</comment>
<dbReference type="Pfam" id="PF02311">
    <property type="entry name" value="AraC_binding"/>
    <property type="match status" value="1"/>
</dbReference>
<dbReference type="InterPro" id="IPR050204">
    <property type="entry name" value="AraC_XylS_family_regulators"/>
</dbReference>
<dbReference type="GO" id="GO:0003700">
    <property type="term" value="F:DNA-binding transcription factor activity"/>
    <property type="evidence" value="ECO:0007669"/>
    <property type="project" value="InterPro"/>
</dbReference>
<dbReference type="RefSeq" id="WP_129061586.1">
    <property type="nucleotide sequence ID" value="NZ_NXIE01000003.1"/>
</dbReference>
<evidence type="ECO:0000256" key="4">
    <source>
        <dbReference type="ARBA" id="ARBA00023163"/>
    </source>
</evidence>
<feature type="domain" description="HTH araC/xylS-type" evidence="5">
    <location>
        <begin position="177"/>
        <end position="274"/>
    </location>
</feature>
<dbReference type="SUPFAM" id="SSF51215">
    <property type="entry name" value="Regulatory protein AraC"/>
    <property type="match status" value="1"/>
</dbReference>
<accession>A0A4Q1B3D0</accession>
<dbReference type="AlphaFoldDB" id="A0A4Q1B3D0"/>
<evidence type="ECO:0000313" key="6">
    <source>
        <dbReference type="EMBL" id="RXK12528.1"/>
    </source>
</evidence>
<keyword evidence="3" id="KW-0010">Activator</keyword>
<dbReference type="SMART" id="SM00342">
    <property type="entry name" value="HTH_ARAC"/>
    <property type="match status" value="1"/>
</dbReference>
<keyword evidence="1" id="KW-0805">Transcription regulation</keyword>
<dbReference type="PROSITE" id="PS01124">
    <property type="entry name" value="HTH_ARAC_FAMILY_2"/>
    <property type="match status" value="1"/>
</dbReference>
<dbReference type="InterPro" id="IPR009057">
    <property type="entry name" value="Homeodomain-like_sf"/>
</dbReference>
<dbReference type="InterPro" id="IPR003313">
    <property type="entry name" value="AraC-bd"/>
</dbReference>
<evidence type="ECO:0000256" key="1">
    <source>
        <dbReference type="ARBA" id="ARBA00023015"/>
    </source>
</evidence>
<protein>
    <submittedName>
        <fullName evidence="6">AraC family transcriptional regulator</fullName>
    </submittedName>
</protein>
<reference evidence="6 7" key="1">
    <citation type="submission" date="2017-09" db="EMBL/GenBank/DDBJ databases">
        <title>Genomics of the genus Arcobacter.</title>
        <authorList>
            <person name="Perez-Cataluna A."/>
            <person name="Figueras M.J."/>
            <person name="Salas-Masso N."/>
        </authorList>
    </citation>
    <scope>NUCLEOTIDE SEQUENCE [LARGE SCALE GENOMIC DNA]</scope>
    <source>
        <strain evidence="6 7">F156-34</strain>
    </source>
</reference>
<evidence type="ECO:0000256" key="3">
    <source>
        <dbReference type="ARBA" id="ARBA00023159"/>
    </source>
</evidence>